<evidence type="ECO:0000259" key="12">
    <source>
        <dbReference type="Pfam" id="PF07730"/>
    </source>
</evidence>
<comment type="caution">
    <text evidence="13">The sequence shown here is derived from an EMBL/GenBank/DDBJ whole genome shotgun (WGS) entry which is preliminary data.</text>
</comment>
<dbReference type="Pfam" id="PF07730">
    <property type="entry name" value="HisKA_3"/>
    <property type="match status" value="1"/>
</dbReference>
<dbReference type="PANTHER" id="PTHR24421:SF10">
    <property type="entry name" value="NITRATE_NITRITE SENSOR PROTEIN NARQ"/>
    <property type="match status" value="1"/>
</dbReference>
<dbReference type="PANTHER" id="PTHR24421">
    <property type="entry name" value="NITRATE/NITRITE SENSOR PROTEIN NARX-RELATED"/>
    <property type="match status" value="1"/>
</dbReference>
<dbReference type="GO" id="GO:0046983">
    <property type="term" value="F:protein dimerization activity"/>
    <property type="evidence" value="ECO:0007669"/>
    <property type="project" value="InterPro"/>
</dbReference>
<dbReference type="InterPro" id="IPR011712">
    <property type="entry name" value="Sig_transdc_His_kin_sub3_dim/P"/>
</dbReference>
<evidence type="ECO:0000256" key="2">
    <source>
        <dbReference type="ARBA" id="ARBA00012438"/>
    </source>
</evidence>
<evidence type="ECO:0000256" key="5">
    <source>
        <dbReference type="ARBA" id="ARBA00022741"/>
    </source>
</evidence>
<evidence type="ECO:0000256" key="4">
    <source>
        <dbReference type="ARBA" id="ARBA00022679"/>
    </source>
</evidence>
<feature type="transmembrane region" description="Helical" evidence="10">
    <location>
        <begin position="81"/>
        <end position="104"/>
    </location>
</feature>
<keyword evidence="5" id="KW-0547">Nucleotide-binding</keyword>
<dbReference type="RefSeq" id="WP_051162182.1">
    <property type="nucleotide sequence ID" value="NZ_JACHIT010000001.1"/>
</dbReference>
<dbReference type="GO" id="GO:0000155">
    <property type="term" value="F:phosphorelay sensor kinase activity"/>
    <property type="evidence" value="ECO:0007669"/>
    <property type="project" value="InterPro"/>
</dbReference>
<evidence type="ECO:0000256" key="3">
    <source>
        <dbReference type="ARBA" id="ARBA00022553"/>
    </source>
</evidence>
<keyword evidence="4" id="KW-0808">Transferase</keyword>
<dbReference type="Gene3D" id="3.30.565.10">
    <property type="entry name" value="Histidine kinase-like ATPase, C-terminal domain"/>
    <property type="match status" value="1"/>
</dbReference>
<evidence type="ECO:0000256" key="9">
    <source>
        <dbReference type="SAM" id="MobiDB-lite"/>
    </source>
</evidence>
<keyword evidence="3" id="KW-0597">Phosphoprotein</keyword>
<evidence type="ECO:0000256" key="6">
    <source>
        <dbReference type="ARBA" id="ARBA00022777"/>
    </source>
</evidence>
<dbReference type="EC" id="2.7.13.3" evidence="2"/>
<evidence type="ECO:0000256" key="8">
    <source>
        <dbReference type="ARBA" id="ARBA00023012"/>
    </source>
</evidence>
<proteinExistence type="predicted"/>
<dbReference type="Pfam" id="PF02518">
    <property type="entry name" value="HATPase_c"/>
    <property type="match status" value="1"/>
</dbReference>
<evidence type="ECO:0000256" key="10">
    <source>
        <dbReference type="SAM" id="Phobius"/>
    </source>
</evidence>
<keyword evidence="7" id="KW-0067">ATP-binding</keyword>
<gene>
    <name evidence="13" type="ORF">BJY24_000606</name>
</gene>
<evidence type="ECO:0000256" key="1">
    <source>
        <dbReference type="ARBA" id="ARBA00000085"/>
    </source>
</evidence>
<protein>
    <recommendedName>
        <fullName evidence="2">histidine kinase</fullName>
        <ecNumber evidence="2">2.7.13.3</ecNumber>
    </recommendedName>
</protein>
<dbReference type="InterPro" id="IPR050482">
    <property type="entry name" value="Sensor_HK_TwoCompSys"/>
</dbReference>
<evidence type="ECO:0000256" key="7">
    <source>
        <dbReference type="ARBA" id="ARBA00022840"/>
    </source>
</evidence>
<keyword evidence="10" id="KW-1133">Transmembrane helix</keyword>
<dbReference type="Gene3D" id="1.20.5.1930">
    <property type="match status" value="1"/>
</dbReference>
<dbReference type="EMBL" id="JACHIT010000001">
    <property type="protein sequence ID" value="MBB5911739.1"/>
    <property type="molecule type" value="Genomic_DNA"/>
</dbReference>
<feature type="transmembrane region" description="Helical" evidence="10">
    <location>
        <begin position="178"/>
        <end position="197"/>
    </location>
</feature>
<keyword evidence="10" id="KW-0812">Transmembrane</keyword>
<feature type="domain" description="Histidine kinase/HSP90-like ATPase" evidence="11">
    <location>
        <begin position="332"/>
        <end position="415"/>
    </location>
</feature>
<feature type="transmembrane region" description="Helical" evidence="10">
    <location>
        <begin position="55"/>
        <end position="75"/>
    </location>
</feature>
<dbReference type="AlphaFoldDB" id="A0A7W9P933"/>
<dbReference type="GO" id="GO:0005524">
    <property type="term" value="F:ATP binding"/>
    <property type="evidence" value="ECO:0007669"/>
    <property type="project" value="UniProtKB-KW"/>
</dbReference>
<keyword evidence="8" id="KW-0902">Two-component regulatory system</keyword>
<evidence type="ECO:0000313" key="14">
    <source>
        <dbReference type="Proteomes" id="UP000540412"/>
    </source>
</evidence>
<feature type="transmembrane region" description="Helical" evidence="10">
    <location>
        <begin position="156"/>
        <end position="172"/>
    </location>
</feature>
<feature type="region of interest" description="Disordered" evidence="9">
    <location>
        <begin position="1"/>
        <end position="21"/>
    </location>
</feature>
<organism evidence="13 14">
    <name type="scientific">Nocardia transvalensis</name>
    <dbReference type="NCBI Taxonomy" id="37333"/>
    <lineage>
        <taxon>Bacteria</taxon>
        <taxon>Bacillati</taxon>
        <taxon>Actinomycetota</taxon>
        <taxon>Actinomycetes</taxon>
        <taxon>Mycobacteriales</taxon>
        <taxon>Nocardiaceae</taxon>
        <taxon>Nocardia</taxon>
    </lineage>
</organism>
<dbReference type="CDD" id="cd16917">
    <property type="entry name" value="HATPase_UhpB-NarQ-NarX-like"/>
    <property type="match status" value="1"/>
</dbReference>
<name>A0A7W9P933_9NOCA</name>
<dbReference type="InterPro" id="IPR003594">
    <property type="entry name" value="HATPase_dom"/>
</dbReference>
<dbReference type="GO" id="GO:0016020">
    <property type="term" value="C:membrane"/>
    <property type="evidence" value="ECO:0007669"/>
    <property type="project" value="InterPro"/>
</dbReference>
<comment type="catalytic activity">
    <reaction evidence="1">
        <text>ATP + protein L-histidine = ADP + protein N-phospho-L-histidine.</text>
        <dbReference type="EC" id="2.7.13.3"/>
    </reaction>
</comment>
<evidence type="ECO:0000313" key="13">
    <source>
        <dbReference type="EMBL" id="MBB5911739.1"/>
    </source>
</evidence>
<keyword evidence="14" id="KW-1185">Reference proteome</keyword>
<keyword evidence="6 13" id="KW-0418">Kinase</keyword>
<sequence length="452" mass="48457">MGVIDATGQTSETGPAGSVAPSRGVLGRIRARCRDLAQDPLGAIVRRVEEISFDYPPSVVAIADLAMVITAVSAAALRHAYFPSVLPFLAVALLVLCYPLFFFLDVQPRPAVFGLASLTAQGIFLMQPVSPDSSPLVLTVMVGMIAAIAPKRVSAFWALAAIVEIFVFYAVGNVDDGMPMYLSAVILGWMVGLMLQYQRRFLYQERENQEIREVRAADDERRRIAREVHDVIAHSLSVTLLHLTAARHSLETDRDVDEAVDALTDAERLGRQAMSDIRRTVGLLDTRPASTSPEPGVDDIAGLVDDFVRAGLPVDYTLIGDTTGLSPATGLALFRITQESLANVAKHASGSEVVLGIAVRADEVTVTVTNTLPGWTVFRGRGMGITGMRQRATALGGTLTAGPQQDSWHVRARIPVAAGKSAGTACPAGTDVPLRMVRDAFTSITRKPQEGM</sequence>
<dbReference type="InterPro" id="IPR036890">
    <property type="entry name" value="HATPase_C_sf"/>
</dbReference>
<dbReference type="SUPFAM" id="SSF55874">
    <property type="entry name" value="ATPase domain of HSP90 chaperone/DNA topoisomerase II/histidine kinase"/>
    <property type="match status" value="1"/>
</dbReference>
<accession>A0A7W9P933</accession>
<dbReference type="Proteomes" id="UP000540412">
    <property type="component" value="Unassembled WGS sequence"/>
</dbReference>
<keyword evidence="10" id="KW-0472">Membrane</keyword>
<reference evidence="13 14" key="1">
    <citation type="submission" date="2020-08" db="EMBL/GenBank/DDBJ databases">
        <title>Sequencing the genomes of 1000 actinobacteria strains.</title>
        <authorList>
            <person name="Klenk H.-P."/>
        </authorList>
    </citation>
    <scope>NUCLEOTIDE SEQUENCE [LARGE SCALE GENOMIC DNA]</scope>
    <source>
        <strain evidence="13 14">DSM 43582</strain>
    </source>
</reference>
<evidence type="ECO:0000259" key="11">
    <source>
        <dbReference type="Pfam" id="PF02518"/>
    </source>
</evidence>
<feature type="domain" description="Signal transduction histidine kinase subgroup 3 dimerisation and phosphoacceptor" evidence="12">
    <location>
        <begin position="220"/>
        <end position="285"/>
    </location>
</feature>